<protein>
    <submittedName>
        <fullName evidence="1">Uncharacterized protein</fullName>
    </submittedName>
</protein>
<dbReference type="Proteomes" id="UP001056120">
    <property type="component" value="Linkage Group LG27"/>
</dbReference>
<gene>
    <name evidence="1" type="ORF">L1987_80756</name>
</gene>
<comment type="caution">
    <text evidence="1">The sequence shown here is derived from an EMBL/GenBank/DDBJ whole genome shotgun (WGS) entry which is preliminary data.</text>
</comment>
<organism evidence="1 2">
    <name type="scientific">Smallanthus sonchifolius</name>
    <dbReference type="NCBI Taxonomy" id="185202"/>
    <lineage>
        <taxon>Eukaryota</taxon>
        <taxon>Viridiplantae</taxon>
        <taxon>Streptophyta</taxon>
        <taxon>Embryophyta</taxon>
        <taxon>Tracheophyta</taxon>
        <taxon>Spermatophyta</taxon>
        <taxon>Magnoliopsida</taxon>
        <taxon>eudicotyledons</taxon>
        <taxon>Gunneridae</taxon>
        <taxon>Pentapetalae</taxon>
        <taxon>asterids</taxon>
        <taxon>campanulids</taxon>
        <taxon>Asterales</taxon>
        <taxon>Asteraceae</taxon>
        <taxon>Asteroideae</taxon>
        <taxon>Heliantheae alliance</taxon>
        <taxon>Millerieae</taxon>
        <taxon>Smallanthus</taxon>
    </lineage>
</organism>
<reference evidence="1 2" key="2">
    <citation type="journal article" date="2022" name="Mol. Ecol. Resour.">
        <title>The genomes of chicory, endive, great burdock and yacon provide insights into Asteraceae paleo-polyploidization history and plant inulin production.</title>
        <authorList>
            <person name="Fan W."/>
            <person name="Wang S."/>
            <person name="Wang H."/>
            <person name="Wang A."/>
            <person name="Jiang F."/>
            <person name="Liu H."/>
            <person name="Zhao H."/>
            <person name="Xu D."/>
            <person name="Zhang Y."/>
        </authorList>
    </citation>
    <scope>NUCLEOTIDE SEQUENCE [LARGE SCALE GENOMIC DNA]</scope>
    <source>
        <strain evidence="2">cv. Yunnan</strain>
        <tissue evidence="1">Leaves</tissue>
    </source>
</reference>
<dbReference type="EMBL" id="CM042044">
    <property type="protein sequence ID" value="KAI3687065.1"/>
    <property type="molecule type" value="Genomic_DNA"/>
</dbReference>
<evidence type="ECO:0000313" key="2">
    <source>
        <dbReference type="Proteomes" id="UP001056120"/>
    </source>
</evidence>
<keyword evidence="2" id="KW-1185">Reference proteome</keyword>
<evidence type="ECO:0000313" key="1">
    <source>
        <dbReference type="EMBL" id="KAI3687065.1"/>
    </source>
</evidence>
<sequence>MASSSKIPVLMNLMDHDRSDHVDDSDIIEFPTHVFPHNIPDYFLVDVDPATIVNTEEDLHSGEIPHLSPIPSLVDGNSDFHSVDNPHLSPTHALIDANSDQSPYTFSTYLSPNGTNMWSPIVSSEFKPVVCSIFLTFEQVYAMYRKYGEKADNIV</sequence>
<name>A0ACB8YNK0_9ASTR</name>
<proteinExistence type="predicted"/>
<accession>A0ACB8YNK0</accession>
<reference evidence="2" key="1">
    <citation type="journal article" date="2022" name="Mol. Ecol. Resour.">
        <title>The genomes of chicory, endive, great burdock and yacon provide insights into Asteraceae palaeo-polyploidization history and plant inulin production.</title>
        <authorList>
            <person name="Fan W."/>
            <person name="Wang S."/>
            <person name="Wang H."/>
            <person name="Wang A."/>
            <person name="Jiang F."/>
            <person name="Liu H."/>
            <person name="Zhao H."/>
            <person name="Xu D."/>
            <person name="Zhang Y."/>
        </authorList>
    </citation>
    <scope>NUCLEOTIDE SEQUENCE [LARGE SCALE GENOMIC DNA]</scope>
    <source>
        <strain evidence="2">cv. Yunnan</strain>
    </source>
</reference>